<evidence type="ECO:0008006" key="3">
    <source>
        <dbReference type="Google" id="ProtNLM"/>
    </source>
</evidence>
<dbReference type="SUPFAM" id="SSF48452">
    <property type="entry name" value="TPR-like"/>
    <property type="match status" value="1"/>
</dbReference>
<evidence type="ECO:0000256" key="1">
    <source>
        <dbReference type="SAM" id="Coils"/>
    </source>
</evidence>
<gene>
    <name evidence="2" type="ORF">LCGC14_1285150</name>
</gene>
<reference evidence="2" key="1">
    <citation type="journal article" date="2015" name="Nature">
        <title>Complex archaea that bridge the gap between prokaryotes and eukaryotes.</title>
        <authorList>
            <person name="Spang A."/>
            <person name="Saw J.H."/>
            <person name="Jorgensen S.L."/>
            <person name="Zaremba-Niedzwiedzka K."/>
            <person name="Martijn J."/>
            <person name="Lind A.E."/>
            <person name="van Eijk R."/>
            <person name="Schleper C."/>
            <person name="Guy L."/>
            <person name="Ettema T.J."/>
        </authorList>
    </citation>
    <scope>NUCLEOTIDE SEQUENCE</scope>
</reference>
<comment type="caution">
    <text evidence="2">The sequence shown here is derived from an EMBL/GenBank/DDBJ whole genome shotgun (WGS) entry which is preliminary data.</text>
</comment>
<sequence>MYKQGYRKYQFLTEYLAKIFNTGEETPRTAAPKKNIIVDPNLESLSRELKPLWNQLKENSYDFSLIQEDYIKKFGPWKEKYTTFHKIKNDQDLINFLEKYFSTWMKLSFKSKDISKKEIFSILKHEKPALSSSHTQIGKYKNLLIFKNNQFQLNLHLRLKKYKTNTSSLLIIFSFWFKEIHENWHANLELINDSYKNSMIAYIIAKKLIVLNYEEKPLELGNLETGNQFLTPNYPRLGEPIKPSNYMVLEILNENPMNLYEELCLQLYQIENIIKDYNEKNDFSPYSHFEGLTSELQKFLIKGKELFLQAEDLLHQSTTNIEGKKSGEIKGSEESKLKFEQIIAFFKDALERDRREKTKLPEDQGYRTKNQLYDDYKEEIHISKPTFYTYFDNLSLKSYLKVRKKFKTGGGNEFRYKDITSEKDLDLEEIEIVESSHDLLTERLELQKALSYYNNNDYQKTIEILELILTSKKLHSDLNLYCTYLYYLGRSYFKKGKYEEALTNLNKGYMKNKLLYNVKYALINSYLYLHKYEDALNLADEIILGFRNILRSNDMSLNLDDLFINVIDLDAFRRIHPKIADDDMFSKFVLLINKPQLRRGPFVPRDLPQDTYDIINNNIISLKILYKKYLASVYLKLEILRRLFFRAVLEKKEDKIVEVVDVFLQYSKDLFKDPILYKTVSFEDYENYVSYFRGLSKLFKLHKIEEKISLEFPNVGKSDSYPRNYYLQKDEFSQYYTCLNYLNEIFYSDPERRERIFSLFGLEIRFPKKGKISETILQAEYYFIGAYANLNYLMDNRIRNEEEINKNLDVSTINSLERVFMKVDDFHSRWHGNKHPILYIEAAQKAFDYCKEHEFDYLINWTTNILKETLEKYEIIEKLRLKRRIQIINRKLEILSKDYKEVSENITLSFQMEPKEGFKHFVQIRLKRELESILRERMGNVTFTIQLFNPELNRDVMKAIMNETFHRDTVKDRPRSYFMVKMIAEENELKDSFILKLTHMRDFERESGGFSEDLDKITWVIYNAIGLNLASFEIKIDPANLTQYQQYFKKDFKTEYENQYFEFYVSENLNEDQFIIHIKRLVFS</sequence>
<evidence type="ECO:0000313" key="2">
    <source>
        <dbReference type="EMBL" id="KKM85825.1"/>
    </source>
</evidence>
<proteinExistence type="predicted"/>
<dbReference type="Gene3D" id="1.25.40.10">
    <property type="entry name" value="Tetratricopeptide repeat domain"/>
    <property type="match status" value="1"/>
</dbReference>
<dbReference type="AlphaFoldDB" id="A0A0F9NAS4"/>
<keyword evidence="1" id="KW-0175">Coiled coil</keyword>
<feature type="coiled-coil region" evidence="1">
    <location>
        <begin position="878"/>
        <end position="905"/>
    </location>
</feature>
<name>A0A0F9NAS4_9ZZZZ</name>
<accession>A0A0F9NAS4</accession>
<organism evidence="2">
    <name type="scientific">marine sediment metagenome</name>
    <dbReference type="NCBI Taxonomy" id="412755"/>
    <lineage>
        <taxon>unclassified sequences</taxon>
        <taxon>metagenomes</taxon>
        <taxon>ecological metagenomes</taxon>
    </lineage>
</organism>
<protein>
    <recommendedName>
        <fullName evidence="3">Tetratricopeptide repeat protein</fullName>
    </recommendedName>
</protein>
<dbReference type="InterPro" id="IPR011990">
    <property type="entry name" value="TPR-like_helical_dom_sf"/>
</dbReference>
<dbReference type="EMBL" id="LAZR01007349">
    <property type="protein sequence ID" value="KKM85825.1"/>
    <property type="molecule type" value="Genomic_DNA"/>
</dbReference>